<dbReference type="InterPro" id="IPR004450">
    <property type="entry name" value="Thr_synthase-like"/>
</dbReference>
<evidence type="ECO:0000256" key="11">
    <source>
        <dbReference type="NCBIfam" id="TIGR00260"/>
    </source>
</evidence>
<dbReference type="InterPro" id="IPR001926">
    <property type="entry name" value="TrpB-like_PALP"/>
</dbReference>
<comment type="similarity">
    <text evidence="3 12">Belongs to the threonine synthase family.</text>
</comment>
<dbReference type="PROSITE" id="PS00165">
    <property type="entry name" value="DEHYDRATASE_SER_THR"/>
    <property type="match status" value="1"/>
</dbReference>
<keyword evidence="15" id="KW-1185">Reference proteome</keyword>
<dbReference type="Gene3D" id="3.40.50.1100">
    <property type="match status" value="2"/>
</dbReference>
<reference evidence="14 15" key="1">
    <citation type="journal article" date="2022" name="Microbiol. Resour. Announc.">
        <title>Complete Genome Sequences of Thermus Strains Isolated from Senami Hot Spring in Japan.</title>
        <authorList>
            <person name="Miyazaki K."/>
        </authorList>
    </citation>
    <scope>NUCLEOTIDE SEQUENCE [LARGE SCALE GENOMIC DNA]</scope>
    <source>
        <strain evidence="14 15">SNM4-1</strain>
    </source>
</reference>
<dbReference type="PANTHER" id="PTHR48078:SF6">
    <property type="entry name" value="L-THREONINE DEHYDRATASE CATABOLIC TDCB"/>
    <property type="match status" value="1"/>
</dbReference>
<evidence type="ECO:0000256" key="7">
    <source>
        <dbReference type="ARBA" id="ARBA00022697"/>
    </source>
</evidence>
<comment type="catalytic activity">
    <reaction evidence="10 12">
        <text>O-phospho-L-homoserine + H2O = L-threonine + phosphate</text>
        <dbReference type="Rhea" id="RHEA:10840"/>
        <dbReference type="ChEBI" id="CHEBI:15377"/>
        <dbReference type="ChEBI" id="CHEBI:43474"/>
        <dbReference type="ChEBI" id="CHEBI:57590"/>
        <dbReference type="ChEBI" id="CHEBI:57926"/>
        <dbReference type="EC" id="4.2.3.1"/>
    </reaction>
</comment>
<evidence type="ECO:0000313" key="15">
    <source>
        <dbReference type="Proteomes" id="UP000831120"/>
    </source>
</evidence>
<dbReference type="InterPro" id="IPR001763">
    <property type="entry name" value="Rhodanese-like_dom"/>
</dbReference>
<evidence type="ECO:0000256" key="8">
    <source>
        <dbReference type="ARBA" id="ARBA00022898"/>
    </source>
</evidence>
<evidence type="ECO:0000256" key="2">
    <source>
        <dbReference type="ARBA" id="ARBA00004979"/>
    </source>
</evidence>
<comment type="cofactor">
    <cofactor evidence="1 12">
        <name>pyridoxal 5'-phosphate</name>
        <dbReference type="ChEBI" id="CHEBI:597326"/>
    </cofactor>
</comment>
<evidence type="ECO:0000259" key="13">
    <source>
        <dbReference type="PROSITE" id="PS50206"/>
    </source>
</evidence>
<dbReference type="NCBIfam" id="TIGR00260">
    <property type="entry name" value="thrC"/>
    <property type="match status" value="1"/>
</dbReference>
<dbReference type="PANTHER" id="PTHR48078">
    <property type="entry name" value="THREONINE DEHYDRATASE, MITOCHONDRIAL-RELATED"/>
    <property type="match status" value="1"/>
</dbReference>
<keyword evidence="7 12" id="KW-0791">Threonine biosynthesis</keyword>
<dbReference type="RefSeq" id="WP_244362079.1">
    <property type="nucleotide sequence ID" value="NZ_AP025593.1"/>
</dbReference>
<evidence type="ECO:0000256" key="10">
    <source>
        <dbReference type="ARBA" id="ARBA00049144"/>
    </source>
</evidence>
<dbReference type="InterPro" id="IPR050147">
    <property type="entry name" value="Ser/Thr_Dehydratase"/>
</dbReference>
<evidence type="ECO:0000256" key="6">
    <source>
        <dbReference type="ARBA" id="ARBA00022605"/>
    </source>
</evidence>
<proteinExistence type="inferred from homology"/>
<name>A0ABM7XK57_THEBO</name>
<comment type="pathway">
    <text evidence="2 12">Amino-acid biosynthesis; L-threonine biosynthesis; L-threonine from L-aspartate: step 5/5.</text>
</comment>
<gene>
    <name evidence="14" type="ORF">TbrSNM41_14450</name>
</gene>
<protein>
    <recommendedName>
        <fullName evidence="5 11">Threonine synthase</fullName>
        <ecNumber evidence="4 11">4.2.3.1</ecNumber>
    </recommendedName>
</protein>
<keyword evidence="6 12" id="KW-0028">Amino-acid biosynthesis</keyword>
<dbReference type="InterPro" id="IPR026260">
    <property type="entry name" value="Thr_Synthase_bac/arc"/>
</dbReference>
<sequence length="351" mass="37395">MRLPLLERYRPHLPVSERTPVVSLLEGSTPLIPLKGPKEARERGIRLFAKYEGLNPTGSFKDRGMTLAVSKAVEAGAEAIACASTGNTAASAAAYAARAGIRAIVVLPAGYVALGKVAQSLVHGARIVQVEGNFDEALRLTRELTERYPVALVNSVNPFRLEGQKTLAFEVVDELGDAPHYHVLPVGNAGNITAHWQGYKEYHALGKARRLPRMLGFQAAGAAPLVLGRPVEKPETLATAIRIGNPASWEGAVRAKEESGGVIEAVTDEEILAAYRYLAEEEGIFCEPASAAAMAGAWKLLKEGRLEPESILVLTLTGHGLKDPATAERVARLDPPVPATLEAVAKAAGLW</sequence>
<evidence type="ECO:0000256" key="1">
    <source>
        <dbReference type="ARBA" id="ARBA00001933"/>
    </source>
</evidence>
<feature type="domain" description="Rhodanese" evidence="13">
    <location>
        <begin position="82"/>
        <end position="123"/>
    </location>
</feature>
<accession>A0ABM7XK57</accession>
<dbReference type="InterPro" id="IPR000634">
    <property type="entry name" value="Ser/Thr_deHydtase_PyrdxlP-BS"/>
</dbReference>
<keyword evidence="9 12" id="KW-0456">Lyase</keyword>
<dbReference type="PIRSF" id="PIRSF038945">
    <property type="entry name" value="Thr_synthase"/>
    <property type="match status" value="1"/>
</dbReference>
<evidence type="ECO:0000256" key="9">
    <source>
        <dbReference type="ARBA" id="ARBA00023239"/>
    </source>
</evidence>
<dbReference type="Pfam" id="PF00291">
    <property type="entry name" value="PALP"/>
    <property type="match status" value="1"/>
</dbReference>
<evidence type="ECO:0000256" key="4">
    <source>
        <dbReference type="ARBA" id="ARBA00013028"/>
    </source>
</evidence>
<comment type="function">
    <text evidence="12">Catalyzes the gamma-elimination of phosphate from L-phosphohomoserine and the beta-addition of water to produce L-threonine.</text>
</comment>
<evidence type="ECO:0000256" key="12">
    <source>
        <dbReference type="PIRNR" id="PIRNR038945"/>
    </source>
</evidence>
<dbReference type="Proteomes" id="UP000831120">
    <property type="component" value="Chromosome"/>
</dbReference>
<dbReference type="SUPFAM" id="SSF53686">
    <property type="entry name" value="Tryptophan synthase beta subunit-like PLP-dependent enzymes"/>
    <property type="match status" value="1"/>
</dbReference>
<dbReference type="InterPro" id="IPR036052">
    <property type="entry name" value="TrpB-like_PALP_sf"/>
</dbReference>
<evidence type="ECO:0000256" key="5">
    <source>
        <dbReference type="ARBA" id="ARBA00018679"/>
    </source>
</evidence>
<keyword evidence="8 12" id="KW-0663">Pyridoxal phosphate</keyword>
<dbReference type="PROSITE" id="PS50206">
    <property type="entry name" value="RHODANESE_3"/>
    <property type="match status" value="1"/>
</dbReference>
<organism evidence="14 15">
    <name type="scientific">Thermus brockianus</name>
    <dbReference type="NCBI Taxonomy" id="56956"/>
    <lineage>
        <taxon>Bacteria</taxon>
        <taxon>Thermotogati</taxon>
        <taxon>Deinococcota</taxon>
        <taxon>Deinococci</taxon>
        <taxon>Thermales</taxon>
        <taxon>Thermaceae</taxon>
        <taxon>Thermus</taxon>
    </lineage>
</organism>
<dbReference type="CDD" id="cd01563">
    <property type="entry name" value="Thr-synth_1"/>
    <property type="match status" value="1"/>
</dbReference>
<dbReference type="EMBL" id="AP025593">
    <property type="protein sequence ID" value="BDG16711.1"/>
    <property type="molecule type" value="Genomic_DNA"/>
</dbReference>
<evidence type="ECO:0000313" key="14">
    <source>
        <dbReference type="EMBL" id="BDG16711.1"/>
    </source>
</evidence>
<dbReference type="EC" id="4.2.3.1" evidence="4 11"/>
<evidence type="ECO:0000256" key="3">
    <source>
        <dbReference type="ARBA" id="ARBA00005517"/>
    </source>
</evidence>